<dbReference type="Gramene" id="mRNA:HanXRQr2_Chr06g0260301">
    <property type="protein sequence ID" value="CDS:HanXRQr2_Chr06g0260301.1"/>
    <property type="gene ID" value="HanXRQr2_Chr06g0260301"/>
</dbReference>
<dbReference type="AlphaFoldDB" id="A0A9K3NJ47"/>
<protein>
    <submittedName>
        <fullName evidence="1">Uncharacterized protein</fullName>
    </submittedName>
</protein>
<organism evidence="1 2">
    <name type="scientific">Helianthus annuus</name>
    <name type="common">Common sunflower</name>
    <dbReference type="NCBI Taxonomy" id="4232"/>
    <lineage>
        <taxon>Eukaryota</taxon>
        <taxon>Viridiplantae</taxon>
        <taxon>Streptophyta</taxon>
        <taxon>Embryophyta</taxon>
        <taxon>Tracheophyta</taxon>
        <taxon>Spermatophyta</taxon>
        <taxon>Magnoliopsida</taxon>
        <taxon>eudicotyledons</taxon>
        <taxon>Gunneridae</taxon>
        <taxon>Pentapetalae</taxon>
        <taxon>asterids</taxon>
        <taxon>campanulids</taxon>
        <taxon>Asterales</taxon>
        <taxon>Asteraceae</taxon>
        <taxon>Asteroideae</taxon>
        <taxon>Heliantheae alliance</taxon>
        <taxon>Heliantheae</taxon>
        <taxon>Helianthus</taxon>
    </lineage>
</organism>
<reference evidence="1" key="2">
    <citation type="submission" date="2020-06" db="EMBL/GenBank/DDBJ databases">
        <title>Helianthus annuus Genome sequencing and assembly Release 2.</title>
        <authorList>
            <person name="Gouzy J."/>
            <person name="Langlade N."/>
            <person name="Munos S."/>
        </authorList>
    </citation>
    <scope>NUCLEOTIDE SEQUENCE</scope>
    <source>
        <tissue evidence="1">Leaves</tissue>
    </source>
</reference>
<accession>A0A9K3NJ47</accession>
<keyword evidence="2" id="KW-1185">Reference proteome</keyword>
<reference evidence="1" key="1">
    <citation type="journal article" date="2017" name="Nature">
        <title>The sunflower genome provides insights into oil metabolism, flowering and Asterid evolution.</title>
        <authorList>
            <person name="Badouin H."/>
            <person name="Gouzy J."/>
            <person name="Grassa C.J."/>
            <person name="Murat F."/>
            <person name="Staton S.E."/>
            <person name="Cottret L."/>
            <person name="Lelandais-Briere C."/>
            <person name="Owens G.L."/>
            <person name="Carrere S."/>
            <person name="Mayjonade B."/>
            <person name="Legrand L."/>
            <person name="Gill N."/>
            <person name="Kane N.C."/>
            <person name="Bowers J.E."/>
            <person name="Hubner S."/>
            <person name="Bellec A."/>
            <person name="Berard A."/>
            <person name="Berges H."/>
            <person name="Blanchet N."/>
            <person name="Boniface M.C."/>
            <person name="Brunel D."/>
            <person name="Catrice O."/>
            <person name="Chaidir N."/>
            <person name="Claudel C."/>
            <person name="Donnadieu C."/>
            <person name="Faraut T."/>
            <person name="Fievet G."/>
            <person name="Helmstetter N."/>
            <person name="King M."/>
            <person name="Knapp S.J."/>
            <person name="Lai Z."/>
            <person name="Le Paslier M.C."/>
            <person name="Lippi Y."/>
            <person name="Lorenzon L."/>
            <person name="Mandel J.R."/>
            <person name="Marage G."/>
            <person name="Marchand G."/>
            <person name="Marquand E."/>
            <person name="Bret-Mestries E."/>
            <person name="Morien E."/>
            <person name="Nambeesan S."/>
            <person name="Nguyen T."/>
            <person name="Pegot-Espagnet P."/>
            <person name="Pouilly N."/>
            <person name="Raftis F."/>
            <person name="Sallet E."/>
            <person name="Schiex T."/>
            <person name="Thomas J."/>
            <person name="Vandecasteele C."/>
            <person name="Vares D."/>
            <person name="Vear F."/>
            <person name="Vautrin S."/>
            <person name="Crespi M."/>
            <person name="Mangin B."/>
            <person name="Burke J.M."/>
            <person name="Salse J."/>
            <person name="Munos S."/>
            <person name="Vincourt P."/>
            <person name="Rieseberg L.H."/>
            <person name="Langlade N.B."/>
        </authorList>
    </citation>
    <scope>NUCLEOTIDE SEQUENCE</scope>
    <source>
        <tissue evidence="1">Leaves</tissue>
    </source>
</reference>
<name>A0A9K3NJ47_HELAN</name>
<proteinExistence type="predicted"/>
<dbReference type="EMBL" id="MNCJ02000321">
    <property type="protein sequence ID" value="KAF5802507.1"/>
    <property type="molecule type" value="Genomic_DNA"/>
</dbReference>
<comment type="caution">
    <text evidence="1">The sequence shown here is derived from an EMBL/GenBank/DDBJ whole genome shotgun (WGS) entry which is preliminary data.</text>
</comment>
<gene>
    <name evidence="1" type="ORF">HanXRQr2_Chr06g0260301</name>
</gene>
<evidence type="ECO:0000313" key="2">
    <source>
        <dbReference type="Proteomes" id="UP000215914"/>
    </source>
</evidence>
<dbReference type="Proteomes" id="UP000215914">
    <property type="component" value="Unassembled WGS sequence"/>
</dbReference>
<evidence type="ECO:0000313" key="1">
    <source>
        <dbReference type="EMBL" id="KAF5802507.1"/>
    </source>
</evidence>
<sequence>MPRWHNGYVKDYRLAGCNAMPSYMRLVPEVTHYELNLFGNKFEFSKIKISFGKLYLGSYQT</sequence>